<keyword evidence="1" id="KW-0472">Membrane</keyword>
<evidence type="ECO:0000313" key="3">
    <source>
        <dbReference type="Proteomes" id="UP000078200"/>
    </source>
</evidence>
<organism evidence="2 3">
    <name type="scientific">Glossina austeni</name>
    <name type="common">Savannah tsetse fly</name>
    <dbReference type="NCBI Taxonomy" id="7395"/>
    <lineage>
        <taxon>Eukaryota</taxon>
        <taxon>Metazoa</taxon>
        <taxon>Ecdysozoa</taxon>
        <taxon>Arthropoda</taxon>
        <taxon>Hexapoda</taxon>
        <taxon>Insecta</taxon>
        <taxon>Pterygota</taxon>
        <taxon>Neoptera</taxon>
        <taxon>Endopterygota</taxon>
        <taxon>Diptera</taxon>
        <taxon>Brachycera</taxon>
        <taxon>Muscomorpha</taxon>
        <taxon>Hippoboscoidea</taxon>
        <taxon>Glossinidae</taxon>
        <taxon>Glossina</taxon>
    </lineage>
</organism>
<evidence type="ECO:0000313" key="2">
    <source>
        <dbReference type="EnsemblMetazoa" id="GAUT043027-PA"/>
    </source>
</evidence>
<keyword evidence="3" id="KW-1185">Reference proteome</keyword>
<dbReference type="VEuPathDB" id="VectorBase:GAUT043027"/>
<keyword evidence="1" id="KW-1133">Transmembrane helix</keyword>
<name>A0A1A9VNZ0_GLOAU</name>
<proteinExistence type="predicted"/>
<keyword evidence="1" id="KW-0812">Transmembrane</keyword>
<reference evidence="2" key="1">
    <citation type="submission" date="2020-05" db="UniProtKB">
        <authorList>
            <consortium name="EnsemblMetazoa"/>
        </authorList>
    </citation>
    <scope>IDENTIFICATION</scope>
    <source>
        <strain evidence="2">TTRI</strain>
    </source>
</reference>
<protein>
    <submittedName>
        <fullName evidence="2">Uncharacterized protein</fullName>
    </submittedName>
</protein>
<dbReference type="AlphaFoldDB" id="A0A1A9VNZ0"/>
<dbReference type="Proteomes" id="UP000078200">
    <property type="component" value="Unassembled WGS sequence"/>
</dbReference>
<accession>A0A1A9VNZ0</accession>
<evidence type="ECO:0000256" key="1">
    <source>
        <dbReference type="SAM" id="Phobius"/>
    </source>
</evidence>
<dbReference type="EnsemblMetazoa" id="GAUT043027-RA">
    <property type="protein sequence ID" value="GAUT043027-PA"/>
    <property type="gene ID" value="GAUT043027"/>
</dbReference>
<feature type="transmembrane region" description="Helical" evidence="1">
    <location>
        <begin position="28"/>
        <end position="48"/>
    </location>
</feature>
<sequence length="147" mass="17156">MFADDDDDDDDGSKILNTNNKHDGFNTFFPRLGLAVCFTVWLPKKVYINNKAYNRVQCKILMLPFIFRLTLIEIFSYQPTNQIRVNNRGCEVCVTRIDTQKWLILTALNGTRPPMITTDAISRFWWCFLNLFACELRSQLTELASYI</sequence>